<protein>
    <recommendedName>
        <fullName evidence="3">F-box domain-containing protein</fullName>
    </recommendedName>
</protein>
<evidence type="ECO:0000313" key="2">
    <source>
        <dbReference type="Proteomes" id="UP000242525"/>
    </source>
</evidence>
<gene>
    <name evidence="1" type="ORF">BN980_GECA01s11340g</name>
</gene>
<name>A0A0J9X4P7_GEOCN</name>
<accession>A0A0J9X4P7</accession>
<comment type="caution">
    <text evidence="1">The sequence shown here is derived from an EMBL/GenBank/DDBJ whole genome shotgun (WGS) entry which is preliminary data.</text>
</comment>
<proteinExistence type="predicted"/>
<evidence type="ECO:0000313" key="1">
    <source>
        <dbReference type="EMBL" id="CDO51732.1"/>
    </source>
</evidence>
<dbReference type="AlphaFoldDB" id="A0A0J9X4P7"/>
<keyword evidence="2" id="KW-1185">Reference proteome</keyword>
<organism evidence="1 2">
    <name type="scientific">Geotrichum candidum</name>
    <name type="common">Oospora lactis</name>
    <name type="synonym">Dipodascus geotrichum</name>
    <dbReference type="NCBI Taxonomy" id="1173061"/>
    <lineage>
        <taxon>Eukaryota</taxon>
        <taxon>Fungi</taxon>
        <taxon>Dikarya</taxon>
        <taxon>Ascomycota</taxon>
        <taxon>Saccharomycotina</taxon>
        <taxon>Dipodascomycetes</taxon>
        <taxon>Dipodascales</taxon>
        <taxon>Dipodascaceae</taxon>
        <taxon>Geotrichum</taxon>
    </lineage>
</organism>
<reference evidence="1" key="1">
    <citation type="submission" date="2014-03" db="EMBL/GenBank/DDBJ databases">
        <authorList>
            <person name="Casaregola S."/>
        </authorList>
    </citation>
    <scope>NUCLEOTIDE SEQUENCE [LARGE SCALE GENOMIC DNA]</scope>
    <source>
        <strain evidence="1">CLIB 918</strain>
    </source>
</reference>
<dbReference type="Proteomes" id="UP000242525">
    <property type="component" value="Unassembled WGS sequence"/>
</dbReference>
<sequence length="569" mass="65217">MTLSLEQLPDPILANIAVHVILNSQKFLFPVFLSGPSYTAYGDWNPITNVKDILALSCVSRRFKAVVDPILYKNIGTNIDVLQFQKHYLLVDSKKFFRDTSAPCNSLINPPTRSEFYLDYSSLSVPKNVLRHVQHLFVSTYGLIKTSRSFFLPPAGVFDPVLLPNLKEITLDLLYYELFNSTSADRLRALIVDHPNKLRVHVIQCTHEKVSSLFPLIVKTNLVEYVTTAELKVVGEPFLHNRSFEQSVSKMVNVEKLMIQYISFSSGPASKQMLGLPTTTVPVAELSRSLRQLTKVKEFEFSIFDNYLADELLIPPNVEKLTMGTRMLYTLPKNSPMERFDKIKKLTLRVDIFSDKELEKMKLWVPFRFLETLVIYDFEEEGAFIVAAIMAASKATLVNFFVGGINMRIQCYILHMLGSIRRLEFLLYDFFDIDTRGADVDDYLLSVLSSAPDLETLYLPVYQHDTPLERLIRLIATRMDRNSLDNLQRIHLYTPFNSNLAKSPYAISVKDLFPDCDTVTKRGFVISDFILPVKTYDSDVQKREFCLKSVMIDVVELKQILQHNPDLLK</sequence>
<evidence type="ECO:0008006" key="3">
    <source>
        <dbReference type="Google" id="ProtNLM"/>
    </source>
</evidence>
<dbReference type="EMBL" id="CCBN010000001">
    <property type="protein sequence ID" value="CDO51732.1"/>
    <property type="molecule type" value="Genomic_DNA"/>
</dbReference>